<name>A0A9N9A3B3_9GLOM</name>
<organism evidence="1 2">
    <name type="scientific">Funneliformis caledonium</name>
    <dbReference type="NCBI Taxonomy" id="1117310"/>
    <lineage>
        <taxon>Eukaryota</taxon>
        <taxon>Fungi</taxon>
        <taxon>Fungi incertae sedis</taxon>
        <taxon>Mucoromycota</taxon>
        <taxon>Glomeromycotina</taxon>
        <taxon>Glomeromycetes</taxon>
        <taxon>Glomerales</taxon>
        <taxon>Glomeraceae</taxon>
        <taxon>Funneliformis</taxon>
    </lineage>
</organism>
<reference evidence="1" key="1">
    <citation type="submission" date="2021-06" db="EMBL/GenBank/DDBJ databases">
        <authorList>
            <person name="Kallberg Y."/>
            <person name="Tangrot J."/>
            <person name="Rosling A."/>
        </authorList>
    </citation>
    <scope>NUCLEOTIDE SEQUENCE</scope>
    <source>
        <strain evidence="1">UK204</strain>
    </source>
</reference>
<comment type="caution">
    <text evidence="1">The sequence shown here is derived from an EMBL/GenBank/DDBJ whole genome shotgun (WGS) entry which is preliminary data.</text>
</comment>
<protein>
    <submittedName>
        <fullName evidence="1">14870_t:CDS:1</fullName>
    </submittedName>
</protein>
<sequence length="84" mass="9983">MFCDAAPFIELTNNNNDEEEYIFRDVLGSKFEGYNGIFLPINTLIEIELRTKFYSMEIVMVLVEKGYLSVIWEEDMLKNIQDRY</sequence>
<dbReference type="AlphaFoldDB" id="A0A9N9A3B3"/>
<evidence type="ECO:0000313" key="1">
    <source>
        <dbReference type="EMBL" id="CAG8515343.1"/>
    </source>
</evidence>
<accession>A0A9N9A3B3</accession>
<keyword evidence="2" id="KW-1185">Reference proteome</keyword>
<gene>
    <name evidence="1" type="ORF">FCALED_LOCUS4415</name>
</gene>
<dbReference type="Proteomes" id="UP000789570">
    <property type="component" value="Unassembled WGS sequence"/>
</dbReference>
<evidence type="ECO:0000313" key="2">
    <source>
        <dbReference type="Proteomes" id="UP000789570"/>
    </source>
</evidence>
<dbReference type="EMBL" id="CAJVPQ010000864">
    <property type="protein sequence ID" value="CAG8515343.1"/>
    <property type="molecule type" value="Genomic_DNA"/>
</dbReference>
<proteinExistence type="predicted"/>